<evidence type="ECO:0000259" key="1">
    <source>
        <dbReference type="Pfam" id="PF17162"/>
    </source>
</evidence>
<proteinExistence type="predicted"/>
<name>A0A381XZW3_9ZZZZ</name>
<dbReference type="Pfam" id="PF17162">
    <property type="entry name" value="DUF5118"/>
    <property type="match status" value="1"/>
</dbReference>
<dbReference type="AlphaFoldDB" id="A0A381XZW3"/>
<organism evidence="2">
    <name type="scientific">marine metagenome</name>
    <dbReference type="NCBI Taxonomy" id="408172"/>
    <lineage>
        <taxon>unclassified sequences</taxon>
        <taxon>metagenomes</taxon>
        <taxon>ecological metagenomes</taxon>
    </lineage>
</organism>
<evidence type="ECO:0000313" key="2">
    <source>
        <dbReference type="EMBL" id="SVA70304.1"/>
    </source>
</evidence>
<protein>
    <recommendedName>
        <fullName evidence="1">DUF5118 domain-containing protein</fullName>
    </recommendedName>
</protein>
<feature type="non-terminal residue" evidence="2">
    <location>
        <position position="1"/>
    </location>
</feature>
<reference evidence="2" key="1">
    <citation type="submission" date="2018-05" db="EMBL/GenBank/DDBJ databases">
        <authorList>
            <person name="Lanie J.A."/>
            <person name="Ng W.-L."/>
            <person name="Kazmierczak K.M."/>
            <person name="Andrzejewski T.M."/>
            <person name="Davidsen T.M."/>
            <person name="Wayne K.J."/>
            <person name="Tettelin H."/>
            <person name="Glass J.I."/>
            <person name="Rusch D."/>
            <person name="Podicherti R."/>
            <person name="Tsui H.-C.T."/>
            <person name="Winkler M.E."/>
        </authorList>
    </citation>
    <scope>NUCLEOTIDE SEQUENCE</scope>
</reference>
<dbReference type="EMBL" id="UINC01016989">
    <property type="protein sequence ID" value="SVA70304.1"/>
    <property type="molecule type" value="Genomic_DNA"/>
</dbReference>
<accession>A0A381XZW3</accession>
<gene>
    <name evidence="2" type="ORF">METZ01_LOCUS123158</name>
</gene>
<sequence length="58" mass="6867">VKKSVLLLSLISFIFGESISEKTKSMRKMSGYFNMYWEDTSGKIWLEITDFDNEFLYV</sequence>
<feature type="non-terminal residue" evidence="2">
    <location>
        <position position="58"/>
    </location>
</feature>
<dbReference type="InterPro" id="IPR033428">
    <property type="entry name" value="DUF5118"/>
</dbReference>
<feature type="domain" description="DUF5118" evidence="1">
    <location>
        <begin position="19"/>
        <end position="58"/>
    </location>
</feature>